<feature type="transmembrane region" description="Helical" evidence="2">
    <location>
        <begin position="9"/>
        <end position="30"/>
    </location>
</feature>
<evidence type="ECO:0000313" key="3">
    <source>
        <dbReference type="EMBL" id="ERP39275.1"/>
    </source>
</evidence>
<keyword evidence="2" id="KW-0472">Membrane</keyword>
<feature type="coiled-coil region" evidence="1">
    <location>
        <begin position="270"/>
        <end position="297"/>
    </location>
</feature>
<dbReference type="PANTHER" id="PTHR33371:SF4">
    <property type="entry name" value="INTERMEMBRANE PHOSPHOLIPID TRANSPORT SYSTEM BINDING PROTEIN MLAD"/>
    <property type="match status" value="1"/>
</dbReference>
<dbReference type="Proteomes" id="UP000017148">
    <property type="component" value="Unassembled WGS sequence"/>
</dbReference>
<name>U7D8M7_9BACT</name>
<keyword evidence="4" id="KW-1185">Reference proteome</keyword>
<accession>U7D8M7</accession>
<evidence type="ECO:0000313" key="4">
    <source>
        <dbReference type="Proteomes" id="UP000017148"/>
    </source>
</evidence>
<dbReference type="EMBL" id="ASJR01000001">
    <property type="protein sequence ID" value="ERP39275.1"/>
    <property type="molecule type" value="Genomic_DNA"/>
</dbReference>
<dbReference type="AlphaFoldDB" id="U7D8M7"/>
<protein>
    <recommendedName>
        <fullName evidence="5">Mce/MlaD domain-containing protein</fullName>
    </recommendedName>
</protein>
<dbReference type="STRING" id="1313304.CALK_0067"/>
<evidence type="ECO:0000256" key="1">
    <source>
        <dbReference type="SAM" id="Coils"/>
    </source>
</evidence>
<keyword evidence="1" id="KW-0175">Coiled coil</keyword>
<dbReference type="InterPro" id="IPR052336">
    <property type="entry name" value="MlaD_Phospholipid_Transporter"/>
</dbReference>
<reference evidence="3 4" key="1">
    <citation type="journal article" date="2013" name="Environ. Microbiol.">
        <title>Genome analysis of Chitinivibrio alkaliphilus gen. nov., sp. nov., a novel extremely haloalkaliphilic anaerobic chitinolytic bacterium from the candidate phylum Termite Group 3.</title>
        <authorList>
            <person name="Sorokin D.Y."/>
            <person name="Gumerov V.M."/>
            <person name="Rakitin A.L."/>
            <person name="Beletsky A.V."/>
            <person name="Damste J.S."/>
            <person name="Muyzer G."/>
            <person name="Mardanov A.V."/>
            <person name="Ravin N.V."/>
        </authorList>
    </citation>
    <scope>NUCLEOTIDE SEQUENCE [LARGE SCALE GENOMIC DNA]</scope>
    <source>
        <strain evidence="3 4">ACht1</strain>
    </source>
</reference>
<sequence length="309" mass="35404">MSERKYRRIGYAVFATVLLLLIWLVGMFLFHEQRTAGTLVIQLPRTGTLNIDDTLTVRGSGYGTIRAIDVTEDAKALLTVDLFRPLKVYEGYQVYVEDQGIFGKRTVTLINGPSTAQRLSPEDTLTGEYYEGMMDILGNIYQFMEAYLRFRNTVETLYDYFTEDDVLTPRFLSAITRFDTLLSEIDHFLYEVSIAAEKMLPHGTEQSNLLQQQMSSISRHAAHQLPRTTQVADDLINLSQIVSQSIDEELLENLSSFHMALDDLDSILSAEDMSVMLTQLQDDLETIQKDATRLRVRLRFRDRSSKKEE</sequence>
<proteinExistence type="predicted"/>
<evidence type="ECO:0008006" key="5">
    <source>
        <dbReference type="Google" id="ProtNLM"/>
    </source>
</evidence>
<organism evidence="3 4">
    <name type="scientific">Chitinivibrio alkaliphilus ACht1</name>
    <dbReference type="NCBI Taxonomy" id="1313304"/>
    <lineage>
        <taxon>Bacteria</taxon>
        <taxon>Pseudomonadati</taxon>
        <taxon>Fibrobacterota</taxon>
        <taxon>Chitinivibrionia</taxon>
        <taxon>Chitinivibrionales</taxon>
        <taxon>Chitinivibrionaceae</taxon>
        <taxon>Chitinivibrio</taxon>
    </lineage>
</organism>
<dbReference type="PANTHER" id="PTHR33371">
    <property type="entry name" value="INTERMEMBRANE PHOSPHOLIPID TRANSPORT SYSTEM BINDING PROTEIN MLAD-RELATED"/>
    <property type="match status" value="1"/>
</dbReference>
<keyword evidence="2" id="KW-1133">Transmembrane helix</keyword>
<evidence type="ECO:0000256" key="2">
    <source>
        <dbReference type="SAM" id="Phobius"/>
    </source>
</evidence>
<comment type="caution">
    <text evidence="3">The sequence shown here is derived from an EMBL/GenBank/DDBJ whole genome shotgun (WGS) entry which is preliminary data.</text>
</comment>
<gene>
    <name evidence="3" type="ORF">CALK_0067</name>
</gene>
<dbReference type="RefSeq" id="WP_022635635.1">
    <property type="nucleotide sequence ID" value="NZ_ASJR01000001.1"/>
</dbReference>
<keyword evidence="2" id="KW-0812">Transmembrane</keyword>